<dbReference type="InterPro" id="IPR000424">
    <property type="entry name" value="Primosome_PriB/ssb"/>
</dbReference>
<dbReference type="InterPro" id="IPR012340">
    <property type="entry name" value="NA-bd_OB-fold"/>
</dbReference>
<name>A0A084A927_LACLC</name>
<dbReference type="SUPFAM" id="SSF50249">
    <property type="entry name" value="Nucleic acid-binding proteins"/>
    <property type="match status" value="1"/>
</dbReference>
<keyword evidence="1 2" id="KW-0238">DNA-binding</keyword>
<dbReference type="RefSeq" id="WP_042748663.1">
    <property type="nucleotide sequence ID" value="NZ_AZSI01000113.1"/>
</dbReference>
<dbReference type="Pfam" id="PF00436">
    <property type="entry name" value="SSB"/>
    <property type="match status" value="1"/>
</dbReference>
<dbReference type="Gene3D" id="2.40.50.140">
    <property type="entry name" value="Nucleic acid-binding proteins"/>
    <property type="match status" value="1"/>
</dbReference>
<dbReference type="PROSITE" id="PS50935">
    <property type="entry name" value="SSB"/>
    <property type="match status" value="1"/>
</dbReference>
<dbReference type="EMBL" id="AZSI01000113">
    <property type="protein sequence ID" value="KEY61806.1"/>
    <property type="molecule type" value="Genomic_DNA"/>
</dbReference>
<dbReference type="Proteomes" id="UP000028401">
    <property type="component" value="Unassembled WGS sequence"/>
</dbReference>
<comment type="caution">
    <text evidence="3">The sequence shown here is derived from an EMBL/GenBank/DDBJ whole genome shotgun (WGS) entry which is preliminary data.</text>
</comment>
<accession>A0A084A927</accession>
<organism evidence="3 4">
    <name type="scientific">Lactococcus cremoris subsp. cremoris GE214</name>
    <dbReference type="NCBI Taxonomy" id="1415168"/>
    <lineage>
        <taxon>Bacteria</taxon>
        <taxon>Bacillati</taxon>
        <taxon>Bacillota</taxon>
        <taxon>Bacilli</taxon>
        <taxon>Lactobacillales</taxon>
        <taxon>Streptococcaceae</taxon>
        <taxon>Lactococcus</taxon>
        <taxon>Lactococcus cremoris subsp. cremoris</taxon>
    </lineage>
</organism>
<dbReference type="PIRSF" id="PIRSF002070">
    <property type="entry name" value="SSB"/>
    <property type="match status" value="1"/>
</dbReference>
<dbReference type="GO" id="GO:0006260">
    <property type="term" value="P:DNA replication"/>
    <property type="evidence" value="ECO:0007669"/>
    <property type="project" value="InterPro"/>
</dbReference>
<sequence>MFIATDNQFTARGRLVDSPQINISEKTGNAIVSITLAQEHPFKKNEAGERESVFIKYTAIDTKNNPIASRIAEYVTKGSLVSLIGYHDSYFKENSEGKKEYFEVKRISTFRNEESKEKTMERRTKA</sequence>
<protein>
    <recommendedName>
        <fullName evidence="2">Single-stranded DNA-binding protein</fullName>
    </recommendedName>
</protein>
<evidence type="ECO:0000313" key="4">
    <source>
        <dbReference type="Proteomes" id="UP000028401"/>
    </source>
</evidence>
<proteinExistence type="predicted"/>
<evidence type="ECO:0000256" key="1">
    <source>
        <dbReference type="ARBA" id="ARBA00023125"/>
    </source>
</evidence>
<gene>
    <name evidence="3" type="ORF">U725_02060</name>
</gene>
<evidence type="ECO:0000313" key="3">
    <source>
        <dbReference type="EMBL" id="KEY61806.1"/>
    </source>
</evidence>
<reference evidence="3 4" key="1">
    <citation type="submission" date="2014-06" db="EMBL/GenBank/DDBJ databases">
        <title>Draft genome sequence of the putrescine producing strain Lactococcus lactis subsp cremoris GE214.</title>
        <authorList>
            <person name="Ladero V."/>
            <person name="Linares D.M."/>
            <person name="del Rio B."/>
            <person name="Mayo B."/>
            <person name="Martin M.C."/>
            <person name="Fernandez M."/>
            <person name="Alvarez M.A."/>
        </authorList>
    </citation>
    <scope>NUCLEOTIDE SEQUENCE [LARGE SCALE GENOMIC DNA]</scope>
    <source>
        <strain evidence="3 4">GE214</strain>
    </source>
</reference>
<dbReference type="AlphaFoldDB" id="A0A084A927"/>
<dbReference type="PATRIC" id="fig|1415168.3.peg.2134"/>
<dbReference type="InterPro" id="IPR011344">
    <property type="entry name" value="ssDNA-bd"/>
</dbReference>
<dbReference type="GO" id="GO:0003697">
    <property type="term" value="F:single-stranded DNA binding"/>
    <property type="evidence" value="ECO:0007669"/>
    <property type="project" value="InterPro"/>
</dbReference>
<evidence type="ECO:0000256" key="2">
    <source>
        <dbReference type="PIRNR" id="PIRNR002070"/>
    </source>
</evidence>